<comment type="similarity">
    <text evidence="12">Belongs to the dus family.</text>
</comment>
<evidence type="ECO:0000256" key="7">
    <source>
        <dbReference type="ARBA" id="ARBA00022857"/>
    </source>
</evidence>
<dbReference type="InterPro" id="IPR018517">
    <property type="entry name" value="tRNA_hU_synthase_CS"/>
</dbReference>
<evidence type="ECO:0000256" key="11">
    <source>
        <dbReference type="ARBA" id="ARBA00048802"/>
    </source>
</evidence>
<dbReference type="InterPro" id="IPR024036">
    <property type="entry name" value="tRNA-dHydroUridine_Synthase_C"/>
</dbReference>
<dbReference type="PROSITE" id="PS01136">
    <property type="entry name" value="UPF0034"/>
    <property type="match status" value="1"/>
</dbReference>
<dbReference type="InterPro" id="IPR001269">
    <property type="entry name" value="DUS_fam"/>
</dbReference>
<evidence type="ECO:0000256" key="9">
    <source>
        <dbReference type="ARBA" id="ARBA00023002"/>
    </source>
</evidence>
<dbReference type="Gene3D" id="1.10.1200.80">
    <property type="entry name" value="Putative flavin oxidoreducatase, domain 2"/>
    <property type="match status" value="1"/>
</dbReference>
<dbReference type="NCBIfam" id="TIGR00737">
    <property type="entry name" value="nifR3_yhdG"/>
    <property type="match status" value="1"/>
</dbReference>
<evidence type="ECO:0000256" key="4">
    <source>
        <dbReference type="ARBA" id="ARBA00022630"/>
    </source>
</evidence>
<comment type="catalytic activity">
    <reaction evidence="11">
        <text>a 5,6-dihydrouridine in tRNA + NAD(+) = a uridine in tRNA + NADH + H(+)</text>
        <dbReference type="Rhea" id="RHEA:54452"/>
        <dbReference type="Rhea" id="RHEA-COMP:13339"/>
        <dbReference type="Rhea" id="RHEA-COMP:13887"/>
        <dbReference type="ChEBI" id="CHEBI:15378"/>
        <dbReference type="ChEBI" id="CHEBI:57540"/>
        <dbReference type="ChEBI" id="CHEBI:57945"/>
        <dbReference type="ChEBI" id="CHEBI:65315"/>
        <dbReference type="ChEBI" id="CHEBI:74443"/>
    </reaction>
</comment>
<feature type="domain" description="DUS-like FMN-binding" evidence="16">
    <location>
        <begin position="24"/>
        <end position="322"/>
    </location>
</feature>
<evidence type="ECO:0000256" key="1">
    <source>
        <dbReference type="ARBA" id="ARBA00001917"/>
    </source>
</evidence>
<evidence type="ECO:0000256" key="15">
    <source>
        <dbReference type="SAM" id="MobiDB-lite"/>
    </source>
</evidence>
<accession>A0A4Y5YRQ3</accession>
<dbReference type="Pfam" id="PF01207">
    <property type="entry name" value="Dus"/>
    <property type="match status" value="1"/>
</dbReference>
<evidence type="ECO:0000256" key="13">
    <source>
        <dbReference type="PIRSR" id="PIRSR006621-1"/>
    </source>
</evidence>
<sequence length="384" mass="41405">MTLATASARTLNIGPIALDVPVVLAPMAGITNTAFRRLCREYGAGLYVSEMITSRALVERNETTMRLIRHHESETPRSIQLYGVDPHTISEAVRIIVAEDHADHIDLNFGCPVPKVTRKGGGAALPWKSTLFSQIVTQAVKAAGDVPLTIKMRKGIDPDHLTYLDAGRAAEDAGVSAIALHARTASEFYSGFADWNAIGELKQAVTSVPVLGNGDIWSADDAVRMMQQTDCDGVVVGRGCLGRPWLFGELAAAFGAESHPVNATLGFVADAFRRHAELLVEFFEDEDRGCRDVRKHVAWYFKGYPVGGDIRTGLATASSLAEIDELLGQLDHTAPYPGADAEGQRGRSGRPKRPALPDKWLESRELAASASEMMRGAEIENSGG</sequence>
<gene>
    <name evidence="17" type="primary">dusB</name>
    <name evidence="17" type="ORF">FIV50_10020</name>
</gene>
<keyword evidence="7" id="KW-0521">NADP</keyword>
<keyword evidence="3" id="KW-0820">tRNA-binding</keyword>
<evidence type="ECO:0000256" key="3">
    <source>
        <dbReference type="ARBA" id="ARBA00022555"/>
    </source>
</evidence>
<name>A0A4Y5YRQ3_9MICO</name>
<feature type="binding site" evidence="14">
    <location>
        <begin position="237"/>
        <end position="238"/>
    </location>
    <ligand>
        <name>FMN</name>
        <dbReference type="ChEBI" id="CHEBI:58210"/>
    </ligand>
</feature>
<feature type="binding site" evidence="14">
    <location>
        <position position="80"/>
    </location>
    <ligand>
        <name>FMN</name>
        <dbReference type="ChEBI" id="CHEBI:58210"/>
    </ligand>
</feature>
<feature type="region of interest" description="Disordered" evidence="15">
    <location>
        <begin position="332"/>
        <end position="361"/>
    </location>
</feature>
<dbReference type="EC" id="1.3.1.-" evidence="12"/>
<evidence type="ECO:0000256" key="5">
    <source>
        <dbReference type="ARBA" id="ARBA00022643"/>
    </source>
</evidence>
<evidence type="ECO:0000256" key="10">
    <source>
        <dbReference type="ARBA" id="ARBA00048205"/>
    </source>
</evidence>
<keyword evidence="4 12" id="KW-0285">Flavoprotein</keyword>
<evidence type="ECO:0000256" key="2">
    <source>
        <dbReference type="ARBA" id="ARBA00002790"/>
    </source>
</evidence>
<evidence type="ECO:0000256" key="14">
    <source>
        <dbReference type="PIRSR" id="PIRSR006621-2"/>
    </source>
</evidence>
<dbReference type="GO" id="GO:0050660">
    <property type="term" value="F:flavin adenine dinucleotide binding"/>
    <property type="evidence" value="ECO:0007669"/>
    <property type="project" value="InterPro"/>
</dbReference>
<organism evidence="17 18">
    <name type="scientific">Microbacterium foliorum</name>
    <dbReference type="NCBI Taxonomy" id="104336"/>
    <lineage>
        <taxon>Bacteria</taxon>
        <taxon>Bacillati</taxon>
        <taxon>Actinomycetota</taxon>
        <taxon>Actinomycetes</taxon>
        <taxon>Micrococcales</taxon>
        <taxon>Microbacteriaceae</taxon>
        <taxon>Microbacterium</taxon>
    </lineage>
</organism>
<comment type="function">
    <text evidence="2 12">Catalyzes the synthesis of 5,6-dihydrouridine (D), a modified base found in the D-loop of most tRNAs, via the reduction of the C5-C6 double bond in target uridines.</text>
</comment>
<protein>
    <recommendedName>
        <fullName evidence="12">tRNA-dihydrouridine synthase</fullName>
        <ecNumber evidence="12">1.3.1.-</ecNumber>
    </recommendedName>
</protein>
<dbReference type="PANTHER" id="PTHR45846:SF1">
    <property type="entry name" value="TRNA-DIHYDROURIDINE(47) SYNTHASE [NAD(P)(+)]-LIKE"/>
    <property type="match status" value="1"/>
</dbReference>
<evidence type="ECO:0000313" key="17">
    <source>
        <dbReference type="EMBL" id="QDE35089.1"/>
    </source>
</evidence>
<keyword evidence="9 12" id="KW-0560">Oxidoreductase</keyword>
<dbReference type="PIRSF" id="PIRSF006621">
    <property type="entry name" value="Dus"/>
    <property type="match status" value="1"/>
</dbReference>
<evidence type="ECO:0000256" key="8">
    <source>
        <dbReference type="ARBA" id="ARBA00022884"/>
    </source>
</evidence>
<evidence type="ECO:0000256" key="12">
    <source>
        <dbReference type="PIRNR" id="PIRNR006621"/>
    </source>
</evidence>
<comment type="cofactor">
    <cofactor evidence="1 12 14">
        <name>FMN</name>
        <dbReference type="ChEBI" id="CHEBI:58210"/>
    </cofactor>
</comment>
<dbReference type="OrthoDB" id="9764501at2"/>
<reference evidence="17 18" key="1">
    <citation type="submission" date="2019-06" db="EMBL/GenBank/DDBJ databases">
        <title>Complete genome of Microbacterium foliorum M2.</title>
        <authorList>
            <person name="Cao G."/>
        </authorList>
    </citation>
    <scope>NUCLEOTIDE SEQUENCE [LARGE SCALE GENOMIC DNA]</scope>
    <source>
        <strain evidence="17 18">M2</strain>
    </source>
</reference>
<keyword evidence="8" id="KW-0694">RNA-binding</keyword>
<dbReference type="RefSeq" id="WP_140037307.1">
    <property type="nucleotide sequence ID" value="NZ_CP041040.1"/>
</dbReference>
<feature type="active site" description="Proton donor" evidence="13">
    <location>
        <position position="111"/>
    </location>
</feature>
<keyword evidence="14" id="KW-0547">Nucleotide-binding</keyword>
<dbReference type="GO" id="GO:0017150">
    <property type="term" value="F:tRNA dihydrouridine synthase activity"/>
    <property type="evidence" value="ECO:0007669"/>
    <property type="project" value="InterPro"/>
</dbReference>
<dbReference type="InterPro" id="IPR013785">
    <property type="entry name" value="Aldolase_TIM"/>
</dbReference>
<dbReference type="EMBL" id="CP041040">
    <property type="protein sequence ID" value="QDE35089.1"/>
    <property type="molecule type" value="Genomic_DNA"/>
</dbReference>
<dbReference type="SUPFAM" id="SSF51395">
    <property type="entry name" value="FMN-linked oxidoreductases"/>
    <property type="match status" value="1"/>
</dbReference>
<feature type="binding site" evidence="14">
    <location>
        <begin position="26"/>
        <end position="28"/>
    </location>
    <ligand>
        <name>FMN</name>
        <dbReference type="ChEBI" id="CHEBI:58210"/>
    </ligand>
</feature>
<dbReference type="GO" id="GO:0000049">
    <property type="term" value="F:tRNA binding"/>
    <property type="evidence" value="ECO:0007669"/>
    <property type="project" value="UniProtKB-KW"/>
</dbReference>
<dbReference type="Gene3D" id="3.20.20.70">
    <property type="entry name" value="Aldolase class I"/>
    <property type="match status" value="1"/>
</dbReference>
<comment type="catalytic activity">
    <reaction evidence="10">
        <text>a 5,6-dihydrouridine in tRNA + NADP(+) = a uridine in tRNA + NADPH + H(+)</text>
        <dbReference type="Rhea" id="RHEA:23624"/>
        <dbReference type="Rhea" id="RHEA-COMP:13339"/>
        <dbReference type="Rhea" id="RHEA-COMP:13887"/>
        <dbReference type="ChEBI" id="CHEBI:15378"/>
        <dbReference type="ChEBI" id="CHEBI:57783"/>
        <dbReference type="ChEBI" id="CHEBI:58349"/>
        <dbReference type="ChEBI" id="CHEBI:65315"/>
        <dbReference type="ChEBI" id="CHEBI:74443"/>
    </reaction>
</comment>
<dbReference type="PANTHER" id="PTHR45846">
    <property type="entry name" value="TRNA-DIHYDROURIDINE(47) SYNTHASE [NAD(P)(+)]-LIKE"/>
    <property type="match status" value="1"/>
</dbReference>
<keyword evidence="6 12" id="KW-0819">tRNA processing</keyword>
<feature type="binding site" evidence="14">
    <location>
        <position position="181"/>
    </location>
    <ligand>
        <name>FMN</name>
        <dbReference type="ChEBI" id="CHEBI:58210"/>
    </ligand>
</feature>
<dbReference type="Proteomes" id="UP000316125">
    <property type="component" value="Chromosome"/>
</dbReference>
<feature type="binding site" evidence="14">
    <location>
        <position position="151"/>
    </location>
    <ligand>
        <name>FMN</name>
        <dbReference type="ChEBI" id="CHEBI:58210"/>
    </ligand>
</feature>
<dbReference type="CDD" id="cd02801">
    <property type="entry name" value="DUS_like_FMN"/>
    <property type="match status" value="1"/>
</dbReference>
<dbReference type="AlphaFoldDB" id="A0A4Y5YRQ3"/>
<dbReference type="InterPro" id="IPR004652">
    <property type="entry name" value="DusB-like"/>
</dbReference>
<proteinExistence type="inferred from homology"/>
<evidence type="ECO:0000313" key="18">
    <source>
        <dbReference type="Proteomes" id="UP000316125"/>
    </source>
</evidence>
<dbReference type="InterPro" id="IPR035587">
    <property type="entry name" value="DUS-like_FMN-bd"/>
</dbReference>
<keyword evidence="5 12" id="KW-0288">FMN</keyword>
<evidence type="ECO:0000256" key="6">
    <source>
        <dbReference type="ARBA" id="ARBA00022694"/>
    </source>
</evidence>
<evidence type="ECO:0000259" key="16">
    <source>
        <dbReference type="Pfam" id="PF01207"/>
    </source>
</evidence>